<dbReference type="GO" id="GO:0003723">
    <property type="term" value="F:RNA binding"/>
    <property type="evidence" value="ECO:0007669"/>
    <property type="project" value="InterPro"/>
</dbReference>
<dbReference type="Pfam" id="PF02123">
    <property type="entry name" value="RdRP_4"/>
    <property type="match status" value="1"/>
</dbReference>
<name>A0A6B9HC80_9VIRU</name>
<keyword evidence="4 7" id="KW-0548">Nucleotidyltransferase</keyword>
<comment type="catalytic activity">
    <reaction evidence="6 7">
        <text>RNA(n) + a ribonucleoside 5'-triphosphate = RNA(n+1) + diphosphate</text>
        <dbReference type="Rhea" id="RHEA:21248"/>
        <dbReference type="Rhea" id="RHEA-COMP:14527"/>
        <dbReference type="Rhea" id="RHEA-COMP:17342"/>
        <dbReference type="ChEBI" id="CHEBI:33019"/>
        <dbReference type="ChEBI" id="CHEBI:61557"/>
        <dbReference type="ChEBI" id="CHEBI:140395"/>
        <dbReference type="EC" id="2.7.7.48"/>
    </reaction>
</comment>
<evidence type="ECO:0000256" key="6">
    <source>
        <dbReference type="ARBA" id="ARBA00048744"/>
    </source>
</evidence>
<dbReference type="GO" id="GO:0000166">
    <property type="term" value="F:nucleotide binding"/>
    <property type="evidence" value="ECO:0007669"/>
    <property type="project" value="UniProtKB-KW"/>
</dbReference>
<dbReference type="InterPro" id="IPR001795">
    <property type="entry name" value="RNA-dir_pol_luteovirus"/>
</dbReference>
<evidence type="ECO:0000256" key="7">
    <source>
        <dbReference type="RuleBase" id="RU364050"/>
    </source>
</evidence>
<keyword evidence="5 7" id="KW-0547">Nucleotide-binding</keyword>
<dbReference type="GO" id="GO:0003968">
    <property type="term" value="F:RNA-directed RNA polymerase activity"/>
    <property type="evidence" value="ECO:0007669"/>
    <property type="project" value="UniProtKB-KW"/>
</dbReference>
<sequence length="835" mass="94342">MPASGTDYFTERRQLFGAGRHDMSGFSATYSQADNERNNQLSYTIKLGRYPMTISLTEESNLWLTPFSDCTHVLIDSIPTITTERQTVVYNSFGVAITAMLVPALECTLVYALVDQPLFTPNLGVLTVMTRHFTQLYDSVYYNDPSDVGALFRDRIPGTQLNRVVSVEEADMLPKSKISAAHHFHYYPKEVAAAISNDRRKEALENLRLPNDATLPFAAGMLLWLGTAPLELVRMVCRSGLLKAGTTKEYIRIAKSISTEAKSLQNMVESDLRSVFELDVLVNRIDGLVDWKQEKENRTRLDVTKIKENEIFERAVQVFRDAEAIGRKPSKFTWDQFWESRWQWSAAGSIHSQYPDDEDYIIRTNPALKNKFITISNMPDVTMEYFSSRKAEIHAWASTKYEWGKQRAIYGTDLTSYNLAHFAFYNCENVLPNQFPVGSDASEGNVVSRVGGVLKDRLPFCLDFEDFNSQHSASSMKAVIDAYISVFGKDMTDEQVLAAEWTADSVSAQMIHDNVGLKETYKAKGTLLSGWRLTTFMNSVLNYIYTRMIAGTKMSSKSSLHNGDDVLIGSTNLSLTQECLKNGRKLNIRMQSAKCAYGAIAEFLRVDHRRGSKGQYLTRAVATIVHSRIESRISTDARDLAQSMENRFQDVYDRGMSIETISALRALYYKRQAKVCDMPEEDFYVIKNAHRVVGGISEEEDATASVLIEPGMLQQQGVSVPELKGVKAFARALTRQLRLNISMHTMEKRLYKATYEAVVVKNRKMKISRKNDDQWYVKVKRIYKAHKGSIAVANYGKAALIGFSLEILSRDAPNLGVTEMLNSSKRPMELLPHIV</sequence>
<keyword evidence="2 7" id="KW-0696">RNA-directed RNA polymerase</keyword>
<evidence type="ECO:0000256" key="5">
    <source>
        <dbReference type="ARBA" id="ARBA00022741"/>
    </source>
</evidence>
<organism evidence="8">
    <name type="scientific">Plasmopara viticola lesion associated toti 3</name>
    <dbReference type="NCBI Taxonomy" id="2689134"/>
    <lineage>
        <taxon>Viruses</taxon>
        <taxon>Riboviria</taxon>
        <taxon>Orthornavirae</taxon>
        <taxon>Duplornaviricota</taxon>
        <taxon>Chrymotiviricetes</taxon>
        <taxon>Ghabrivirales</taxon>
        <taxon>Alphatotivirineae</taxon>
        <taxon>Orthototiviridae</taxon>
        <taxon>Totivirus</taxon>
        <taxon>Totivirus sanjyu</taxon>
    </lineage>
</organism>
<dbReference type="GO" id="GO:0006351">
    <property type="term" value="P:DNA-templated transcription"/>
    <property type="evidence" value="ECO:0007669"/>
    <property type="project" value="InterPro"/>
</dbReference>
<proteinExistence type="inferred from homology"/>
<evidence type="ECO:0000256" key="2">
    <source>
        <dbReference type="ARBA" id="ARBA00022484"/>
    </source>
</evidence>
<keyword evidence="3 7" id="KW-0808">Transferase</keyword>
<dbReference type="SUPFAM" id="SSF56672">
    <property type="entry name" value="DNA/RNA polymerases"/>
    <property type="match status" value="1"/>
</dbReference>
<evidence type="ECO:0000256" key="1">
    <source>
        <dbReference type="ARBA" id="ARBA00010455"/>
    </source>
</evidence>
<dbReference type="InterPro" id="IPR043502">
    <property type="entry name" value="DNA/RNA_pol_sf"/>
</dbReference>
<evidence type="ECO:0000256" key="3">
    <source>
        <dbReference type="ARBA" id="ARBA00022679"/>
    </source>
</evidence>
<keyword evidence="7" id="KW-0693">Viral RNA replication</keyword>
<reference evidence="8" key="1">
    <citation type="journal article" date="2020" name="Virus Evol.">
        <title>Analysis of the virome associated to grapevine downy mildew lesions reveals new mycovirus lineages.</title>
        <authorList>
            <person name="Chiapello M."/>
            <person name="Rodriguez-Romero J."/>
            <person name="Ayllon M.A."/>
            <person name="Turina M."/>
        </authorList>
    </citation>
    <scope>NUCLEOTIDE SEQUENCE</scope>
    <source>
        <strain evidence="8">DMS6_DN42927</strain>
    </source>
</reference>
<evidence type="ECO:0000256" key="4">
    <source>
        <dbReference type="ARBA" id="ARBA00022695"/>
    </source>
</evidence>
<accession>A0A6B9HC80</accession>
<protein>
    <recommendedName>
        <fullName evidence="7">RNA-directed RNA polymerase</fullName>
        <ecNumber evidence="7">2.7.7.48</ecNumber>
    </recommendedName>
</protein>
<dbReference type="EMBL" id="MN545912">
    <property type="protein sequence ID" value="QGY72630.1"/>
    <property type="molecule type" value="Genomic_RNA"/>
</dbReference>
<evidence type="ECO:0000313" key="8">
    <source>
        <dbReference type="EMBL" id="QGY72630.1"/>
    </source>
</evidence>
<dbReference type="EC" id="2.7.7.48" evidence="7"/>
<comment type="similarity">
    <text evidence="1">Belongs to the totiviridae RNA-directed RNA polymerase family.</text>
</comment>